<dbReference type="NCBIfam" id="NF005272">
    <property type="entry name" value="PRK06777.1"/>
    <property type="match status" value="1"/>
</dbReference>
<dbReference type="PIRSF" id="PIRSF000521">
    <property type="entry name" value="Transaminase_4ab_Lys_Orn"/>
    <property type="match status" value="1"/>
</dbReference>
<accession>A0ABV3NZ05</accession>
<dbReference type="NCBIfam" id="NF007308">
    <property type="entry name" value="PRK09792.1"/>
    <property type="match status" value="1"/>
</dbReference>
<keyword evidence="4" id="KW-0808">Transferase</keyword>
<comment type="similarity">
    <text evidence="2 6">Belongs to the class-III pyridoxal-phosphate-dependent aminotransferase family.</text>
</comment>
<dbReference type="InterPro" id="IPR050103">
    <property type="entry name" value="Class-III_PLP-dep_AT"/>
</dbReference>
<dbReference type="RefSeq" id="WP_367596795.1">
    <property type="nucleotide sequence ID" value="NZ_JBFMVT010000002.1"/>
</dbReference>
<sequence length="421" mass="44897">MSNNELHQRRLAATPRGVGVMCNFFAQKAENSTITDVEGKEYIDFAAGIAVLNTGHRHPRLMQAIEQQLQAFTHTAYQIVPYESYVSLAEKINAAAPIFGPKKTAFFTTGAEAVENAVKIARAHTGRPGVIAFSGGFHGRTYMTMALTGKVAPYKIGFGPFPGSVFHAPYPSELNGISTDDAVKAIERLFKSDIEATQVAAIIFEPVQGEGGFNVAPPEFVAAIRQICNTHGIVMIADEVQSGFARTGKMFAMNHYAHQPDLMTMAKSLAGGMPLSGVVGKAEIMDAPAPGGLGGTYAGNPLAVASAHAVLDVITEEKLCLRAQALGERLTSRLREITATCPALVEIRGLGSMVAAEFYDAATGEPSAAVAQQVQKRALEQGLLLLTCGQNGNVIRFLYPLTIPDAQFDKALDIIKNATQM</sequence>
<evidence type="ECO:0000313" key="7">
    <source>
        <dbReference type="EMBL" id="MEW7314778.1"/>
    </source>
</evidence>
<evidence type="ECO:0000256" key="1">
    <source>
        <dbReference type="ARBA" id="ARBA00001933"/>
    </source>
</evidence>
<evidence type="ECO:0000313" key="8">
    <source>
        <dbReference type="Proteomes" id="UP001555342"/>
    </source>
</evidence>
<comment type="caution">
    <text evidence="7">The sequence shown here is derived from an EMBL/GenBank/DDBJ whole genome shotgun (WGS) entry which is preliminary data.</text>
</comment>
<dbReference type="InterPro" id="IPR015422">
    <property type="entry name" value="PyrdxlP-dep_Trfase_small"/>
</dbReference>
<dbReference type="InterPro" id="IPR015424">
    <property type="entry name" value="PyrdxlP-dep_Trfase"/>
</dbReference>
<gene>
    <name evidence="7" type="primary">puuE</name>
    <name evidence="7" type="ORF">AB1E22_19085</name>
</gene>
<name>A0ABV3NZ05_9ENTR</name>
<proteinExistence type="inferred from homology"/>
<keyword evidence="8" id="KW-1185">Reference proteome</keyword>
<dbReference type="NCBIfam" id="TIGR00700">
    <property type="entry name" value="GABAtrnsam"/>
    <property type="match status" value="1"/>
</dbReference>
<dbReference type="PANTHER" id="PTHR11986:SF58">
    <property type="entry name" value="LEUCINE_METHIONINE RACEMASE"/>
    <property type="match status" value="1"/>
</dbReference>
<organism evidence="7 8">
    <name type="scientific">Buttiauxella gaviniae</name>
    <dbReference type="NCBI Taxonomy" id="82990"/>
    <lineage>
        <taxon>Bacteria</taxon>
        <taxon>Pseudomonadati</taxon>
        <taxon>Pseudomonadota</taxon>
        <taxon>Gammaproteobacteria</taxon>
        <taxon>Enterobacterales</taxon>
        <taxon>Enterobacteriaceae</taxon>
        <taxon>Buttiauxella</taxon>
    </lineage>
</organism>
<dbReference type="Pfam" id="PF00202">
    <property type="entry name" value="Aminotran_3"/>
    <property type="match status" value="1"/>
</dbReference>
<reference evidence="7 8" key="1">
    <citation type="submission" date="2024-07" db="EMBL/GenBank/DDBJ databases">
        <authorList>
            <person name="Wang L."/>
        </authorList>
    </citation>
    <scope>NUCLEOTIDE SEQUENCE [LARGE SCALE GENOMIC DNA]</scope>
    <source>
        <strain evidence="7 8">WL359</strain>
    </source>
</reference>
<dbReference type="InterPro" id="IPR004632">
    <property type="entry name" value="4NH2But_aminotransferase_bac"/>
</dbReference>
<dbReference type="PANTHER" id="PTHR11986">
    <property type="entry name" value="AMINOTRANSFERASE CLASS III"/>
    <property type="match status" value="1"/>
</dbReference>
<evidence type="ECO:0000256" key="3">
    <source>
        <dbReference type="ARBA" id="ARBA00022576"/>
    </source>
</evidence>
<evidence type="ECO:0000256" key="4">
    <source>
        <dbReference type="ARBA" id="ARBA00022679"/>
    </source>
</evidence>
<dbReference type="PROSITE" id="PS00600">
    <property type="entry name" value="AA_TRANSFER_CLASS_3"/>
    <property type="match status" value="1"/>
</dbReference>
<evidence type="ECO:0000256" key="6">
    <source>
        <dbReference type="RuleBase" id="RU003560"/>
    </source>
</evidence>
<dbReference type="Gene3D" id="3.40.640.10">
    <property type="entry name" value="Type I PLP-dependent aspartate aminotransferase-like (Major domain)"/>
    <property type="match status" value="1"/>
</dbReference>
<keyword evidence="3" id="KW-0032">Aminotransferase</keyword>
<dbReference type="InterPro" id="IPR005814">
    <property type="entry name" value="Aminotrans_3"/>
</dbReference>
<dbReference type="Proteomes" id="UP001555342">
    <property type="component" value="Unassembled WGS sequence"/>
</dbReference>
<dbReference type="InterPro" id="IPR015421">
    <property type="entry name" value="PyrdxlP-dep_Trfase_major"/>
</dbReference>
<dbReference type="EMBL" id="JBFMVT010000002">
    <property type="protein sequence ID" value="MEW7314778.1"/>
    <property type="molecule type" value="Genomic_DNA"/>
</dbReference>
<evidence type="ECO:0000256" key="2">
    <source>
        <dbReference type="ARBA" id="ARBA00008954"/>
    </source>
</evidence>
<keyword evidence="5 6" id="KW-0663">Pyridoxal phosphate</keyword>
<dbReference type="Gene3D" id="3.90.1150.10">
    <property type="entry name" value="Aspartate Aminotransferase, domain 1"/>
    <property type="match status" value="1"/>
</dbReference>
<dbReference type="CDD" id="cd00610">
    <property type="entry name" value="OAT_like"/>
    <property type="match status" value="1"/>
</dbReference>
<protein>
    <submittedName>
        <fullName evidence="7">4-aminobutyrate transaminase</fullName>
    </submittedName>
</protein>
<dbReference type="InterPro" id="IPR049704">
    <property type="entry name" value="Aminotrans_3_PPA_site"/>
</dbReference>
<comment type="cofactor">
    <cofactor evidence="1">
        <name>pyridoxal 5'-phosphate</name>
        <dbReference type="ChEBI" id="CHEBI:597326"/>
    </cofactor>
</comment>
<evidence type="ECO:0000256" key="5">
    <source>
        <dbReference type="ARBA" id="ARBA00022898"/>
    </source>
</evidence>
<dbReference type="SUPFAM" id="SSF53383">
    <property type="entry name" value="PLP-dependent transferases"/>
    <property type="match status" value="1"/>
</dbReference>